<evidence type="ECO:0000313" key="2">
    <source>
        <dbReference type="EMBL" id="GJN36007.1"/>
    </source>
</evidence>
<proteinExistence type="predicted"/>
<keyword evidence="1" id="KW-0812">Transmembrane</keyword>
<keyword evidence="1" id="KW-0472">Membrane</keyword>
<sequence>MKMRHLDPGSAYCNRIVQSYVYNLTSSYTDQKNESIMAGTSAVMLILASLFFNLNLFSRFSDVSAFLNPSVRLFLKVSLSIFLPVMSYLFSEAKKDVADTGEMDVLSLRARTILLWMLLVELLYKKVEAMLCIGGSDGMAGYSGTIERAARIAWLGYLIFFNDLRSAGKMTGCLLSRVAKSPPDLFSAVDVSVTVLLVPRLPSLQLLSVLSLCWLRSSLPTVAVPVEAKVSIMRRLVTARDAAPPALPTSFNNNELIMSWTCEGGIADFILVWHIATALLEAEHPVRKPGDNHRRAAATALSRYCAYLVAFHPELLPGNKDAAEQTLLGVTKLKKVAEEGTMTTKVLGKGARLGKALIDKAKKDDDEHDDVWKLLAEVWTEVVVCAAPADSEVHVKAHVEALAQGGEFITVLWALATHTGVTRAPVPTTPHHERV</sequence>
<evidence type="ECO:0000256" key="1">
    <source>
        <dbReference type="SAM" id="Phobius"/>
    </source>
</evidence>
<protein>
    <recommendedName>
        <fullName evidence="4">DUF4220 domain-containing protein</fullName>
    </recommendedName>
</protein>
<keyword evidence="3" id="KW-1185">Reference proteome</keyword>
<accession>A0AAV5FMK2</accession>
<organism evidence="2 3">
    <name type="scientific">Eleusine coracana subsp. coracana</name>
    <dbReference type="NCBI Taxonomy" id="191504"/>
    <lineage>
        <taxon>Eukaryota</taxon>
        <taxon>Viridiplantae</taxon>
        <taxon>Streptophyta</taxon>
        <taxon>Embryophyta</taxon>
        <taxon>Tracheophyta</taxon>
        <taxon>Spermatophyta</taxon>
        <taxon>Magnoliopsida</taxon>
        <taxon>Liliopsida</taxon>
        <taxon>Poales</taxon>
        <taxon>Poaceae</taxon>
        <taxon>PACMAD clade</taxon>
        <taxon>Chloridoideae</taxon>
        <taxon>Cynodonteae</taxon>
        <taxon>Eleusininae</taxon>
        <taxon>Eleusine</taxon>
    </lineage>
</organism>
<feature type="transmembrane region" description="Helical" evidence="1">
    <location>
        <begin position="73"/>
        <end position="91"/>
    </location>
</feature>
<dbReference type="InterPro" id="IPR007658">
    <property type="entry name" value="DUF594"/>
</dbReference>
<dbReference type="Pfam" id="PF04578">
    <property type="entry name" value="DUF594"/>
    <property type="match status" value="1"/>
</dbReference>
<name>A0AAV5FMK2_ELECO</name>
<dbReference type="PANTHER" id="PTHR31325">
    <property type="entry name" value="OS01G0798800 PROTEIN-RELATED"/>
    <property type="match status" value="1"/>
</dbReference>
<comment type="caution">
    <text evidence="2">The sequence shown here is derived from an EMBL/GenBank/DDBJ whole genome shotgun (WGS) entry which is preliminary data.</text>
</comment>
<evidence type="ECO:0000313" key="3">
    <source>
        <dbReference type="Proteomes" id="UP001054889"/>
    </source>
</evidence>
<reference evidence="2" key="1">
    <citation type="journal article" date="2018" name="DNA Res.">
        <title>Multiple hybrid de novo genome assembly of finger millet, an orphan allotetraploid crop.</title>
        <authorList>
            <person name="Hatakeyama M."/>
            <person name="Aluri S."/>
            <person name="Balachadran M.T."/>
            <person name="Sivarajan S.R."/>
            <person name="Patrignani A."/>
            <person name="Gruter S."/>
            <person name="Poveda L."/>
            <person name="Shimizu-Inatsugi R."/>
            <person name="Baeten J."/>
            <person name="Francoijs K.J."/>
            <person name="Nataraja K.N."/>
            <person name="Reddy Y.A.N."/>
            <person name="Phadnis S."/>
            <person name="Ravikumar R.L."/>
            <person name="Schlapbach R."/>
            <person name="Sreeman S.M."/>
            <person name="Shimizu K.K."/>
        </authorList>
    </citation>
    <scope>NUCLEOTIDE SEQUENCE</scope>
</reference>
<keyword evidence="1" id="KW-1133">Transmembrane helix</keyword>
<gene>
    <name evidence="2" type="primary">gb24830</name>
    <name evidence="2" type="ORF">PR202_gb24830</name>
</gene>
<feature type="transmembrane region" description="Helical" evidence="1">
    <location>
        <begin position="35"/>
        <end position="52"/>
    </location>
</feature>
<evidence type="ECO:0008006" key="4">
    <source>
        <dbReference type="Google" id="ProtNLM"/>
    </source>
</evidence>
<dbReference type="EMBL" id="BQKI01000088">
    <property type="protein sequence ID" value="GJN36007.1"/>
    <property type="molecule type" value="Genomic_DNA"/>
</dbReference>
<dbReference type="Proteomes" id="UP001054889">
    <property type="component" value="Unassembled WGS sequence"/>
</dbReference>
<reference evidence="2" key="2">
    <citation type="submission" date="2021-12" db="EMBL/GenBank/DDBJ databases">
        <title>Resequencing data analysis of finger millet.</title>
        <authorList>
            <person name="Hatakeyama M."/>
            <person name="Aluri S."/>
            <person name="Balachadran M.T."/>
            <person name="Sivarajan S.R."/>
            <person name="Poveda L."/>
            <person name="Shimizu-Inatsugi R."/>
            <person name="Schlapbach R."/>
            <person name="Sreeman S.M."/>
            <person name="Shimizu K.K."/>
        </authorList>
    </citation>
    <scope>NUCLEOTIDE SEQUENCE</scope>
</reference>
<dbReference type="AlphaFoldDB" id="A0AAV5FMK2"/>